<dbReference type="SUPFAM" id="SSF47336">
    <property type="entry name" value="ACP-like"/>
    <property type="match status" value="2"/>
</dbReference>
<dbReference type="FunFam" id="3.40.47.10:FF:000019">
    <property type="entry name" value="Polyketide synthase type I"/>
    <property type="match status" value="1"/>
</dbReference>
<proteinExistence type="predicted"/>
<dbReference type="Gene3D" id="3.40.50.980">
    <property type="match status" value="2"/>
</dbReference>
<keyword evidence="5" id="KW-0808">Transferase</keyword>
<dbReference type="Gene3D" id="3.40.50.720">
    <property type="entry name" value="NAD(P)-binding Rossmann-like Domain"/>
    <property type="match status" value="2"/>
</dbReference>
<dbReference type="GO" id="GO:0044550">
    <property type="term" value="P:secondary metabolite biosynthetic process"/>
    <property type="evidence" value="ECO:0007669"/>
    <property type="project" value="UniProtKB-ARBA"/>
</dbReference>
<dbReference type="InterPro" id="IPR000873">
    <property type="entry name" value="AMP-dep_synth/lig_dom"/>
</dbReference>
<feature type="domain" description="Carrier" evidence="9">
    <location>
        <begin position="2045"/>
        <end position="2120"/>
    </location>
</feature>
<dbReference type="SUPFAM" id="SSF53901">
    <property type="entry name" value="Thiolase-like"/>
    <property type="match status" value="1"/>
</dbReference>
<dbReference type="InterPro" id="IPR016036">
    <property type="entry name" value="Malonyl_transacylase_ACP-bd"/>
</dbReference>
<dbReference type="InterPro" id="IPR057326">
    <property type="entry name" value="KR_dom"/>
</dbReference>
<dbReference type="SMART" id="SM00825">
    <property type="entry name" value="PKS_KS"/>
    <property type="match status" value="1"/>
</dbReference>
<dbReference type="SMART" id="SM00823">
    <property type="entry name" value="PKS_PP"/>
    <property type="match status" value="2"/>
</dbReference>
<dbReference type="Gene3D" id="3.30.70.3290">
    <property type="match status" value="1"/>
</dbReference>
<evidence type="ECO:0000256" key="6">
    <source>
        <dbReference type="ARBA" id="ARBA00023002"/>
    </source>
</evidence>
<feature type="compositionally biased region" description="Acidic residues" evidence="8">
    <location>
        <begin position="1"/>
        <end position="10"/>
    </location>
</feature>
<evidence type="ECO:0000256" key="7">
    <source>
        <dbReference type="ARBA" id="ARBA00023268"/>
    </source>
</evidence>
<dbReference type="GO" id="GO:0006633">
    <property type="term" value="P:fatty acid biosynthetic process"/>
    <property type="evidence" value="ECO:0007669"/>
    <property type="project" value="TreeGrafter"/>
</dbReference>
<dbReference type="InterPro" id="IPR009081">
    <property type="entry name" value="PP-bd_ACP"/>
</dbReference>
<evidence type="ECO:0000256" key="2">
    <source>
        <dbReference type="ARBA" id="ARBA00022553"/>
    </source>
</evidence>
<evidence type="ECO:0000256" key="3">
    <source>
        <dbReference type="ARBA" id="ARBA00022598"/>
    </source>
</evidence>
<evidence type="ECO:0000259" key="10">
    <source>
        <dbReference type="PROSITE" id="PS52004"/>
    </source>
</evidence>
<dbReference type="InterPro" id="IPR001227">
    <property type="entry name" value="Ac_transferase_dom_sf"/>
</dbReference>
<dbReference type="InterPro" id="IPR032821">
    <property type="entry name" value="PKS_assoc"/>
</dbReference>
<keyword evidence="4" id="KW-0489">Methyltransferase</keyword>
<dbReference type="InterPro" id="IPR020845">
    <property type="entry name" value="AMP-binding_CS"/>
</dbReference>
<dbReference type="GO" id="GO:0016491">
    <property type="term" value="F:oxidoreductase activity"/>
    <property type="evidence" value="ECO:0007669"/>
    <property type="project" value="UniProtKB-KW"/>
</dbReference>
<dbReference type="InterPro" id="IPR016035">
    <property type="entry name" value="Acyl_Trfase/lysoPLipase"/>
</dbReference>
<keyword evidence="6" id="KW-0560">Oxidoreductase</keyword>
<organism evidence="11 12">
    <name type="scientific">Immersiella caudata</name>
    <dbReference type="NCBI Taxonomy" id="314043"/>
    <lineage>
        <taxon>Eukaryota</taxon>
        <taxon>Fungi</taxon>
        <taxon>Dikarya</taxon>
        <taxon>Ascomycota</taxon>
        <taxon>Pezizomycotina</taxon>
        <taxon>Sordariomycetes</taxon>
        <taxon>Sordariomycetidae</taxon>
        <taxon>Sordariales</taxon>
        <taxon>Lasiosphaeriaceae</taxon>
        <taxon>Immersiella</taxon>
    </lineage>
</organism>
<dbReference type="InterPro" id="IPR045851">
    <property type="entry name" value="AMP-bd_C_sf"/>
</dbReference>
<dbReference type="SMART" id="SM00827">
    <property type="entry name" value="PKS_AT"/>
    <property type="match status" value="1"/>
</dbReference>
<dbReference type="InterPro" id="IPR014030">
    <property type="entry name" value="Ketoacyl_synth_N"/>
</dbReference>
<evidence type="ECO:0000256" key="8">
    <source>
        <dbReference type="SAM" id="MobiDB-lite"/>
    </source>
</evidence>
<dbReference type="InterPro" id="IPR020841">
    <property type="entry name" value="PKS_Beta-ketoAc_synthase_dom"/>
</dbReference>
<reference evidence="11" key="1">
    <citation type="submission" date="2023-06" db="EMBL/GenBank/DDBJ databases">
        <title>Genome-scale phylogeny and comparative genomics of the fungal order Sordariales.</title>
        <authorList>
            <consortium name="Lawrence Berkeley National Laboratory"/>
            <person name="Hensen N."/>
            <person name="Bonometti L."/>
            <person name="Westerberg I."/>
            <person name="Brannstrom I.O."/>
            <person name="Guillou S."/>
            <person name="Cros-Aarteil S."/>
            <person name="Calhoun S."/>
            <person name="Haridas S."/>
            <person name="Kuo A."/>
            <person name="Mondo S."/>
            <person name="Pangilinan J."/>
            <person name="Riley R."/>
            <person name="Labutti K."/>
            <person name="Andreopoulos B."/>
            <person name="Lipzen A."/>
            <person name="Chen C."/>
            <person name="Yanf M."/>
            <person name="Daum C."/>
            <person name="Ng V."/>
            <person name="Clum A."/>
            <person name="Steindorff A."/>
            <person name="Ohm R."/>
            <person name="Martin F."/>
            <person name="Silar P."/>
            <person name="Natvig D."/>
            <person name="Lalanne C."/>
            <person name="Gautier V."/>
            <person name="Ament-Velasquez S.L."/>
            <person name="Kruys A."/>
            <person name="Hutchinson M.I."/>
            <person name="Powell A.J."/>
            <person name="Barry K."/>
            <person name="Miller A.N."/>
            <person name="Grigoriev I.V."/>
            <person name="Debuchy R."/>
            <person name="Gladieux P."/>
            <person name="Thoren M.H."/>
            <person name="Johannesson H."/>
        </authorList>
    </citation>
    <scope>NUCLEOTIDE SEQUENCE</scope>
    <source>
        <strain evidence="11">CBS 606.72</strain>
    </source>
</reference>
<dbReference type="GO" id="GO:0008168">
    <property type="term" value="F:methyltransferase activity"/>
    <property type="evidence" value="ECO:0007669"/>
    <property type="project" value="UniProtKB-KW"/>
</dbReference>
<dbReference type="CDD" id="cd00833">
    <property type="entry name" value="PKS"/>
    <property type="match status" value="1"/>
</dbReference>
<dbReference type="PROSITE" id="PS00455">
    <property type="entry name" value="AMP_BINDING"/>
    <property type="match status" value="1"/>
</dbReference>
<dbReference type="SUPFAM" id="SSF51735">
    <property type="entry name" value="NAD(P)-binding Rossmann-fold domains"/>
    <property type="match status" value="3"/>
</dbReference>
<dbReference type="SUPFAM" id="SSF52151">
    <property type="entry name" value="FabD/lysophospholipase-like"/>
    <property type="match status" value="1"/>
</dbReference>
<evidence type="ECO:0000313" key="12">
    <source>
        <dbReference type="Proteomes" id="UP001175000"/>
    </source>
</evidence>
<dbReference type="InterPro" id="IPR050091">
    <property type="entry name" value="PKS_NRPS_Biosynth_Enz"/>
</dbReference>
<dbReference type="InterPro" id="IPR010071">
    <property type="entry name" value="AA_adenyl_dom"/>
</dbReference>
<keyword evidence="7" id="KW-0511">Multifunctional enzyme</keyword>
<dbReference type="CDD" id="cd08956">
    <property type="entry name" value="KR_3_FAS_SDR_x"/>
    <property type="match status" value="1"/>
</dbReference>
<keyword evidence="3" id="KW-0436">Ligase</keyword>
<dbReference type="Pfam" id="PF00698">
    <property type="entry name" value="Acyl_transf_1"/>
    <property type="match status" value="1"/>
</dbReference>
<dbReference type="EMBL" id="JAULSU010000007">
    <property type="protein sequence ID" value="KAK0610815.1"/>
    <property type="molecule type" value="Genomic_DNA"/>
</dbReference>
<dbReference type="PROSITE" id="PS50075">
    <property type="entry name" value="CARRIER"/>
    <property type="match status" value="2"/>
</dbReference>
<dbReference type="InterPro" id="IPR036291">
    <property type="entry name" value="NAD(P)-bd_dom_sf"/>
</dbReference>
<dbReference type="Pfam" id="PF13193">
    <property type="entry name" value="AMP-binding_C"/>
    <property type="match status" value="1"/>
</dbReference>
<dbReference type="InterPro" id="IPR036736">
    <property type="entry name" value="ACP-like_sf"/>
</dbReference>
<comment type="caution">
    <text evidence="11">The sequence shown here is derived from an EMBL/GenBank/DDBJ whole genome shotgun (WGS) entry which is preliminary data.</text>
</comment>
<dbReference type="InterPro" id="IPR006162">
    <property type="entry name" value="Ppantetheine_attach_site"/>
</dbReference>
<dbReference type="SMART" id="SM00822">
    <property type="entry name" value="PKS_KR"/>
    <property type="match status" value="1"/>
</dbReference>
<keyword evidence="1" id="KW-0596">Phosphopantetheine</keyword>
<dbReference type="Pfam" id="PF02801">
    <property type="entry name" value="Ketoacyl-synt_C"/>
    <property type="match status" value="1"/>
</dbReference>
<dbReference type="Pfam" id="PF07993">
    <property type="entry name" value="NAD_binding_4"/>
    <property type="match status" value="1"/>
</dbReference>
<dbReference type="Pfam" id="PF00501">
    <property type="entry name" value="AMP-binding"/>
    <property type="match status" value="1"/>
</dbReference>
<feature type="region of interest" description="Disordered" evidence="8">
    <location>
        <begin position="1"/>
        <end position="35"/>
    </location>
</feature>
<dbReference type="Pfam" id="PF16197">
    <property type="entry name" value="KAsynt_C_assoc"/>
    <property type="match status" value="1"/>
</dbReference>
<dbReference type="PANTHER" id="PTHR43775:SF51">
    <property type="entry name" value="INACTIVE PHENOLPHTHIOCEROL SYNTHESIS POLYKETIDE SYNTHASE TYPE I PKS1-RELATED"/>
    <property type="match status" value="1"/>
</dbReference>
<dbReference type="Pfam" id="PF08659">
    <property type="entry name" value="KR"/>
    <property type="match status" value="1"/>
</dbReference>
<dbReference type="InterPro" id="IPR013120">
    <property type="entry name" value="FAR_NAD-bd"/>
</dbReference>
<feature type="compositionally biased region" description="Basic and acidic residues" evidence="8">
    <location>
        <begin position="1526"/>
        <end position="1545"/>
    </location>
</feature>
<evidence type="ECO:0000259" key="9">
    <source>
        <dbReference type="PROSITE" id="PS50075"/>
    </source>
</evidence>
<sequence>MHLVEPEDGDAQWRGTNGSSVKENTRPAIPTTSPPDKCIHELLGHAFAKFRDKTALISGDRALSFGELDSLSDRIAKALTDRGLGHGDLIGVSLARSVELVAALIAVLKIGAAYVPIDPTLPAGRINQMLEDADPKLVITDPSAKPTDALAEPKFRGVATLSLAFPPNGGPQCVLSGGSGADTKIPIHVSPSALAYVMYTSGSTGRPKGVEVTHSNVVNLLRSLQKDPGCAPTDRLLAITTVSFDMSLVEIFLPLVAGATVIFAEANDVRDPSALVSLMKRHEVTIMQGTPAMWQMLLDSGWKGQPRLQKAFCGGEALSQTLAERLLECSDSVWNMYGPTEVTVYASIWRVKSGESVVIGRPVENYHLYVLDDNLTPVAAGSPGELCIGGAGVARGYRNREQLSREKFVRNPFHGGLMYRTGDVARVVESGDFTVMGRKDGQVKVRGYRIEVGDIEAAIARHDDISAAAVVCKEDRLIAFCVLGAKRIGNLSTLDRSMRSWLTLLLPAYMIPSFFIQLDKFPVTSNGKIDRKALSEQAPDLLRAPRHPLESTAVDMAAVILEIWRGVLGHDNIGVEDSFFDVGGDSVRLIRVQKKISESLGLDISVPDLFEHFTAKRLAAHVAGSTTEETTKIQPLARMGSGARDDIAIVSMACRLPGGVSTPEEFWTLLERGGDGITEVPKERWDADAIYDSRPDVAGKSYCKHGGFLSDVECFDAGFFGLSPREARNLDPAQYLMLETSWEAFERAGKTMEHLQGSNTGVFVGTSNILGHLAINNTGQNLSDLDGYKVTGTAGGTMSGRISYHFGLEGPAMTVDTACSSSLVATHLACSALRQGECDLALAGGVSLMLNPGLHVEFSRLQGMSPDGRCRAFSADTEGTGWSEGSAVVVLKRLYDAQRDGDTIHGVIRGSAVNHDGRSASLTTPSGSAQRRLVQTALSAARLEPKHVDYVEAHGTGTKLGDPIEATALSAVFGPGRVAERPLLVGSVKSNVGHTQAAAGLVGLLKVVLAMKHSMLPQTLHISKPTAAVDWQHANMTPVIDKRSWIPQENQPRRAGVSAFGIGGTNAHVIVEEPSRHHTNGRTAAQLPPTLPFLLSGDSDEALRAQAKRISRHVGTTADSLGDVAYSLATKRSHLRKRVVLMAREEEELLGKLNTIAHQNTFERPAETRLAMLFTGQGSQYPGMGKELATTHPVFADAIQDIAAHFDSEVEAPLLSVMWSEPGSAAAALLDRTDFAQPALFTLELALWRLWQSLGVTADFAVGHSLGELAAAHVAGVLDLSDACRLVAARGRLMQAQTGDYAMVSLEATSSEAADAIQQLKKGHEVEVALQNTPTQTVVSGVREAVEELAEAFAAQGRKTKTIVEGHAFHSRFLDGGVEHFREVAKTVRFREPRLRLISSVTGREVGPGEMEDAEYWVRQMRDPVLFVDAVRTLGRNKVNVFLELGPQKMLCGLAVSCFAGDGKSEEALWLHSLASSKDAALPFQHAISHLHMRGIRIDWEEYFRPFGCQSVQLPTYAFQRNPVLRRPDEDAPKSDSDDMAHQAQRRDVSNLQFNFTWRVTPLPTEVVRGPVAVMDFGDKHESQLAKTFCDFVAESCDFEANTVERLEDVMGHHKAVLCFWDSEADPIQQTQRLVPLALAQLKYAARAQVLTPIIWITKHAISIANPSDNVSLKPGVGPVLWGLLRAARSEHPELRLRAIDLAEDLCNPATLEHVVFQPLARECAIRGDDVWMPALQRMPQLPVLAAGRPMVRSDGAVLITGGLGYLGSQAARWLAKEHGIRDLVLVSRQGMGTPGADILVGELSGLGVNVTVLNNDITNQQGVNVITANFSNTRPLRGIIHAAGVSDPGILSSMTPERFETTLAPKVHGAWLLHLATSSMDLDMFVMFSSISGVIGMPGLANYAAANAFLDALAHYRRGRGLPGTSIAYGTWAGDGGMASKLSSAADSFLARFGLDPLAPEDGLAILDRAVRLGLPLTVGAALDLNRLRAFFESQGYSVPRELQHLLKEGSKKRKKQSTTTPDQPNPTQLKTMVEAASKTEQFNIVLRTVQSVVAKVLGFTHPSEVDVDRPLQEIGVDSLASVQVRNQLAASTGLKLPPNIVSSHNDLRSLTGTILPSMGRPIPQKAESSESAKLKSAETDVVLDRAAILKGCLDSSIQFTNVYQWHGRPEQPAHVFITGATGFMGLFILHRILEQGLIVSCLVRAATHSAAFDRIAANLRAFGLWSPSYAKLIHPLPGNVSKPFLGLSKEDFDNLALRADAIVHAAGLVDWLRPLEAYVGPNIISAHEVLRLASHGRPKVVHLISTISTLPKHKGMDLTELDMEYGYGTSKYIAEQLFSAARWRGAKTCVYRLPYITACSETGQYRRDRGDFLHSLIVGSLKLGAYPSLNADMSAVLPVDYLAKVISKIVTYDYESRIGKEWDFQNSNALSVSQFFETVGRVGGQGMYFRLSDRGGGMVELPFGEWMDKVKEYVKEYPESRLAKIAPVLENFTGENAASMFKAEMVGTNAHFDRMFTIPLLGEEFVTKYLGVIRERGWVY</sequence>
<dbReference type="PROSITE" id="PS52004">
    <property type="entry name" value="KS3_2"/>
    <property type="match status" value="1"/>
</dbReference>
<protein>
    <submittedName>
        <fullName evidence="11">Polyketide synthase</fullName>
    </submittedName>
</protein>
<name>A0AA39U4J5_9PEZI</name>
<dbReference type="GO" id="GO:0032259">
    <property type="term" value="P:methylation"/>
    <property type="evidence" value="ECO:0007669"/>
    <property type="project" value="UniProtKB-KW"/>
</dbReference>
<dbReference type="InterPro" id="IPR020806">
    <property type="entry name" value="PKS_PP-bd"/>
</dbReference>
<dbReference type="SUPFAM" id="SSF56801">
    <property type="entry name" value="Acetyl-CoA synthetase-like"/>
    <property type="match status" value="1"/>
</dbReference>
<evidence type="ECO:0000256" key="4">
    <source>
        <dbReference type="ARBA" id="ARBA00022603"/>
    </source>
</evidence>
<accession>A0AA39U4J5</accession>
<dbReference type="InterPro" id="IPR014043">
    <property type="entry name" value="Acyl_transferase_dom"/>
</dbReference>
<dbReference type="GO" id="GO:0016874">
    <property type="term" value="F:ligase activity"/>
    <property type="evidence" value="ECO:0007669"/>
    <property type="project" value="UniProtKB-KW"/>
</dbReference>
<dbReference type="Gene3D" id="1.10.1200.10">
    <property type="entry name" value="ACP-like"/>
    <property type="match status" value="2"/>
</dbReference>
<dbReference type="Gene3D" id="3.40.47.10">
    <property type="match status" value="1"/>
</dbReference>
<dbReference type="Gene3D" id="3.30.300.30">
    <property type="match status" value="1"/>
</dbReference>
<keyword evidence="12" id="KW-1185">Reference proteome</keyword>
<feature type="domain" description="Carrier" evidence="9">
    <location>
        <begin position="551"/>
        <end position="626"/>
    </location>
</feature>
<dbReference type="InterPro" id="IPR014031">
    <property type="entry name" value="Ketoacyl_synth_C"/>
</dbReference>
<dbReference type="SUPFAM" id="SSF55048">
    <property type="entry name" value="Probable ACP-binding domain of malonyl-CoA ACP transacylase"/>
    <property type="match status" value="1"/>
</dbReference>
<dbReference type="PANTHER" id="PTHR43775">
    <property type="entry name" value="FATTY ACID SYNTHASE"/>
    <property type="match status" value="1"/>
</dbReference>
<keyword evidence="2" id="KW-0597">Phosphoprotein</keyword>
<dbReference type="InterPro" id="IPR025110">
    <property type="entry name" value="AMP-bd_C"/>
</dbReference>
<gene>
    <name evidence="11" type="ORF">B0T14DRAFT_440843</name>
</gene>
<feature type="domain" description="Ketosynthase family 3 (KS3)" evidence="10">
    <location>
        <begin position="644"/>
        <end position="1073"/>
    </location>
</feature>
<dbReference type="NCBIfam" id="TIGR01733">
    <property type="entry name" value="AA-adenyl-dom"/>
    <property type="match status" value="1"/>
</dbReference>
<dbReference type="Proteomes" id="UP001175000">
    <property type="component" value="Unassembled WGS sequence"/>
</dbReference>
<evidence type="ECO:0000313" key="11">
    <source>
        <dbReference type="EMBL" id="KAK0610815.1"/>
    </source>
</evidence>
<feature type="compositionally biased region" description="Polar residues" evidence="8">
    <location>
        <begin position="2019"/>
        <end position="2029"/>
    </location>
</feature>
<dbReference type="PROSITE" id="PS00012">
    <property type="entry name" value="PHOSPHOPANTETHEINE"/>
    <property type="match status" value="1"/>
</dbReference>
<dbReference type="Pfam" id="PF00109">
    <property type="entry name" value="ketoacyl-synt"/>
    <property type="match status" value="1"/>
</dbReference>
<dbReference type="Gene3D" id="3.40.366.10">
    <property type="entry name" value="Malonyl-Coenzyme A Acyl Carrier Protein, domain 2"/>
    <property type="match status" value="1"/>
</dbReference>
<feature type="region of interest" description="Disordered" evidence="8">
    <location>
        <begin position="2009"/>
        <end position="2029"/>
    </location>
</feature>
<dbReference type="InterPro" id="IPR013968">
    <property type="entry name" value="PKS_KR"/>
</dbReference>
<dbReference type="InterPro" id="IPR016039">
    <property type="entry name" value="Thiolase-like"/>
</dbReference>
<dbReference type="Pfam" id="PF00550">
    <property type="entry name" value="PP-binding"/>
    <property type="match status" value="2"/>
</dbReference>
<feature type="region of interest" description="Disordered" evidence="8">
    <location>
        <begin position="1525"/>
        <end position="1545"/>
    </location>
</feature>
<dbReference type="CDD" id="cd05930">
    <property type="entry name" value="A_NRPS"/>
    <property type="match status" value="1"/>
</dbReference>
<dbReference type="GO" id="GO:0031177">
    <property type="term" value="F:phosphopantetheine binding"/>
    <property type="evidence" value="ECO:0007669"/>
    <property type="project" value="InterPro"/>
</dbReference>
<dbReference type="Gene3D" id="2.30.38.10">
    <property type="entry name" value="Luciferase, Domain 3"/>
    <property type="match status" value="1"/>
</dbReference>
<evidence type="ECO:0000256" key="5">
    <source>
        <dbReference type="ARBA" id="ARBA00022679"/>
    </source>
</evidence>
<dbReference type="GO" id="GO:0004312">
    <property type="term" value="F:fatty acid synthase activity"/>
    <property type="evidence" value="ECO:0007669"/>
    <property type="project" value="TreeGrafter"/>
</dbReference>
<evidence type="ECO:0000256" key="1">
    <source>
        <dbReference type="ARBA" id="ARBA00022450"/>
    </source>
</evidence>